<dbReference type="RefSeq" id="WP_249762833.1">
    <property type="nucleotide sequence ID" value="NZ_CP097320.1"/>
</dbReference>
<proteinExistence type="predicted"/>
<evidence type="ECO:0000313" key="1">
    <source>
        <dbReference type="EMBL" id="UQX09816.1"/>
    </source>
</evidence>
<gene>
    <name evidence="1" type="ORF">M5I08_16210</name>
</gene>
<organism evidence="1 2">
    <name type="scientific">Candidatus Mycobacterium methanotrophicum</name>
    <dbReference type="NCBI Taxonomy" id="2943498"/>
    <lineage>
        <taxon>Bacteria</taxon>
        <taxon>Bacillati</taxon>
        <taxon>Actinomycetota</taxon>
        <taxon>Actinomycetes</taxon>
        <taxon>Mycobacteriales</taxon>
        <taxon>Mycobacteriaceae</taxon>
        <taxon>Mycobacterium</taxon>
    </lineage>
</organism>
<dbReference type="EMBL" id="CP097320">
    <property type="protein sequence ID" value="UQX09816.1"/>
    <property type="molecule type" value="Genomic_DNA"/>
</dbReference>
<evidence type="ECO:0000313" key="2">
    <source>
        <dbReference type="Proteomes" id="UP001056610"/>
    </source>
</evidence>
<accession>A0ABY4QJ12</accession>
<keyword evidence="2" id="KW-1185">Reference proteome</keyword>
<protein>
    <submittedName>
        <fullName evidence="1">Uncharacterized protein</fullName>
    </submittedName>
</protein>
<name>A0ABY4QJ12_9MYCO</name>
<sequence length="89" mass="9695">MSPTGHIYTTKPGASIFFPLLVASTGELVLPTSSRAQGEHRGLMMPARRQTRAAERAARIASERRINEAVIAAQSGRRRIAARNDPPPF</sequence>
<dbReference type="Proteomes" id="UP001056610">
    <property type="component" value="Chromosome"/>
</dbReference>
<reference evidence="1" key="1">
    <citation type="submission" date="2022-05" db="EMBL/GenBank/DDBJ databases">
        <title>A methanotrophic Mycobacterium dominates a cave microbial ecosystem.</title>
        <authorList>
            <person name="Van Spanning R.J.M."/>
            <person name="Guan Q."/>
            <person name="Melkonian C."/>
            <person name="Gallant J."/>
            <person name="Polerecky L."/>
            <person name="Flot J.-F."/>
            <person name="Brandt B.W."/>
            <person name="Braster M."/>
            <person name="Iturbe Espinoza P."/>
            <person name="Aerts J."/>
            <person name="Meima-Franke M."/>
            <person name="Piersma S.R."/>
            <person name="Bunduc C."/>
            <person name="Ummels R."/>
            <person name="Pain A."/>
            <person name="Fleming E.J."/>
            <person name="van der Wel N."/>
            <person name="Gherman V.D."/>
            <person name="Sarbu S.M."/>
            <person name="Bodelier P.L.E."/>
            <person name="Bitter W."/>
        </authorList>
    </citation>
    <scope>NUCLEOTIDE SEQUENCE</scope>
    <source>
        <strain evidence="1">Sulfur Cave</strain>
    </source>
</reference>